<dbReference type="PANTHER" id="PTHR31569">
    <property type="entry name" value="SWIM-TYPE DOMAIN-CONTAINING PROTEIN"/>
    <property type="match status" value="1"/>
</dbReference>
<keyword evidence="3" id="KW-1185">Reference proteome</keyword>
<dbReference type="OrthoDB" id="124789at2759"/>
<evidence type="ECO:0000313" key="2">
    <source>
        <dbReference type="EMBL" id="KAF0297983.1"/>
    </source>
</evidence>
<reference evidence="2 3" key="1">
    <citation type="submission" date="2019-07" db="EMBL/GenBank/DDBJ databases">
        <title>Draft genome assembly of a fouling barnacle, Amphibalanus amphitrite (Darwin, 1854): The first reference genome for Thecostraca.</title>
        <authorList>
            <person name="Kim W."/>
        </authorList>
    </citation>
    <scope>NUCLEOTIDE SEQUENCE [LARGE SCALE GENOMIC DNA]</scope>
    <source>
        <strain evidence="2">SNU_AA5</strain>
        <tissue evidence="2">Soma without cirri and trophi</tissue>
    </source>
</reference>
<gene>
    <name evidence="2" type="ORF">FJT64_000481</name>
</gene>
<dbReference type="Proteomes" id="UP000440578">
    <property type="component" value="Unassembled WGS sequence"/>
</dbReference>
<protein>
    <recommendedName>
        <fullName evidence="1">ZSWIM1/3 RNaseH-like domain-containing protein</fullName>
    </recommendedName>
</protein>
<feature type="domain" description="ZSWIM1/3 RNaseH-like" evidence="1">
    <location>
        <begin position="1"/>
        <end position="96"/>
    </location>
</feature>
<sequence>MRRTFREFPDLLLLDATYKMIDNRAPVFTILGVDSMGLGVPLAVFIVTEETAAMIGSMLEIFKQKNVDAASQTKVWLTDKARAEKAAIKEVIPDCDQFLCSFHVLQSFRRELNLANVEKGERERILRVLQQLVFANSETEYRRLRVADRQGPAEKAAIKEVIPDCDQFLCSFHVLQSFRRELNLASVEKGERERILRVLQQLVFANSETEYRRLSEDVTTSSHKYLKDNWDGIKGEWVSRQTSDKQICLGQPCLVSSPTTA</sequence>
<evidence type="ECO:0000313" key="3">
    <source>
        <dbReference type="Proteomes" id="UP000440578"/>
    </source>
</evidence>
<dbReference type="InterPro" id="IPR052579">
    <property type="entry name" value="Zinc_finger_SWIM"/>
</dbReference>
<evidence type="ECO:0000259" key="1">
    <source>
        <dbReference type="Pfam" id="PF21056"/>
    </source>
</evidence>
<accession>A0A6A4VWD6</accession>
<comment type="caution">
    <text evidence="2">The sequence shown here is derived from an EMBL/GenBank/DDBJ whole genome shotgun (WGS) entry which is preliminary data.</text>
</comment>
<dbReference type="PANTHER" id="PTHR31569:SF4">
    <property type="entry name" value="SWIM-TYPE DOMAIN-CONTAINING PROTEIN"/>
    <property type="match status" value="1"/>
</dbReference>
<dbReference type="Pfam" id="PF21056">
    <property type="entry name" value="ZSWIM1-3_RNaseH-like"/>
    <property type="match status" value="1"/>
</dbReference>
<dbReference type="AlphaFoldDB" id="A0A6A4VWD6"/>
<dbReference type="InterPro" id="IPR048324">
    <property type="entry name" value="ZSWIM1-3_RNaseH-like"/>
</dbReference>
<organism evidence="2 3">
    <name type="scientific">Amphibalanus amphitrite</name>
    <name type="common">Striped barnacle</name>
    <name type="synonym">Balanus amphitrite</name>
    <dbReference type="NCBI Taxonomy" id="1232801"/>
    <lineage>
        <taxon>Eukaryota</taxon>
        <taxon>Metazoa</taxon>
        <taxon>Ecdysozoa</taxon>
        <taxon>Arthropoda</taxon>
        <taxon>Crustacea</taxon>
        <taxon>Multicrustacea</taxon>
        <taxon>Cirripedia</taxon>
        <taxon>Thoracica</taxon>
        <taxon>Thoracicalcarea</taxon>
        <taxon>Balanomorpha</taxon>
        <taxon>Balanoidea</taxon>
        <taxon>Balanidae</taxon>
        <taxon>Amphibalaninae</taxon>
        <taxon>Amphibalanus</taxon>
    </lineage>
</organism>
<proteinExistence type="predicted"/>
<name>A0A6A4VWD6_AMPAM</name>
<dbReference type="EMBL" id="VIIS01001453">
    <property type="protein sequence ID" value="KAF0297983.1"/>
    <property type="molecule type" value="Genomic_DNA"/>
</dbReference>